<proteinExistence type="predicted"/>
<dbReference type="CDD" id="cd01949">
    <property type="entry name" value="GGDEF"/>
    <property type="match status" value="1"/>
</dbReference>
<dbReference type="NCBIfam" id="TIGR00254">
    <property type="entry name" value="GGDEF"/>
    <property type="match status" value="1"/>
</dbReference>
<dbReference type="InterPro" id="IPR001610">
    <property type="entry name" value="PAC"/>
</dbReference>
<evidence type="ECO:0000313" key="6">
    <source>
        <dbReference type="Proteomes" id="UP001556220"/>
    </source>
</evidence>
<gene>
    <name evidence="5" type="ORF">ABQJ54_16350</name>
</gene>
<dbReference type="NCBIfam" id="TIGR00229">
    <property type="entry name" value="sensory_box"/>
    <property type="match status" value="3"/>
</dbReference>
<dbReference type="PROSITE" id="PS50883">
    <property type="entry name" value="EAL"/>
    <property type="match status" value="1"/>
</dbReference>
<sequence length="963" mass="107148">MGRSPFESESLHVFERITDACVALDRNWRFTYLNVRAGELLGRCVEELVGRHIWTEFPKDAGSPFRQACEQAMAEQRPRIIEAWYPPERWFENRIYPSADGLTIYFQDITERKQAEQQLQQQQRLLDQAQQLARVGSWSWEVAANRVRWSAELYRIYGVDPATHAATFEAYLERVHPDDRARVRGIVEHALRDGGTFEFEERILRPDGDERVLHSRGVVEADADGRAIRMLGACQDITSRRRDERMAAGQHEILLGIAAQQPLAESLQRIACLHESLNPGALCSLQLLDADGRHVLHGAAPSLPEAYNQGIDGLEIGEAHGSCGTAAWCGKRVVVDDIATHPYWVNYRELALAHGLRACWSTPVPGSHGDVLGTFAVYYREPRAPRPDELANIDRMLPIAGIAIESERLVGRLRERNRFFEMSQEIFCILDPRSERLIQFNPSLPRLAGYSSDELKSRSYRNFLRPERDAATPDPILGPAGTEQRVHEFVNRCVAKDGSEYLLEWTAFATPDGLLYAVARDITARRQAERELAHAASHDAITSLPRRPLLERALAVILQNPATPAWVLMIGLDRFQMVNESVGHVIGDDVLRRVAGRLRTALGAQWQIARITGDRFAVAAGGLGREAVLELAERLRGVVARPIEGQDYRLLLTASVGLSHSPEHGDTPPTLLRGAEAAMMQAKRDGRDRVSEFSVAQKQALEERVLLGGRLRDALRHDELELYYQPQYNALDHALTGFEALLRWNCGEFGRVLPARFIPVAEALGLMPEIGGWVFAQAARQMRAWLDRGHRGFTLAVNVSAQQLQHPHLVEQVAEALQRHAVPPAMLDIEMTESALMENVARIRRTLGGLKSLGVRLSLDDFGTGYSSLAYLKQFPIDKLKIDQSFVRDLPGDADDGAIAQTIIELAHQLRMLAAAEGVETPAQAVFLAGLGCDELQGNGLGAAMPVVDAERFFAAARGASSA</sequence>
<dbReference type="Pfam" id="PF13426">
    <property type="entry name" value="PAS_9"/>
    <property type="match status" value="1"/>
</dbReference>
<dbReference type="SUPFAM" id="SSF55073">
    <property type="entry name" value="Nucleotide cyclase"/>
    <property type="match status" value="1"/>
</dbReference>
<dbReference type="SMART" id="SM00052">
    <property type="entry name" value="EAL"/>
    <property type="match status" value="1"/>
</dbReference>
<dbReference type="SMART" id="SM00086">
    <property type="entry name" value="PAC"/>
    <property type="match status" value="2"/>
</dbReference>
<dbReference type="PANTHER" id="PTHR44757">
    <property type="entry name" value="DIGUANYLATE CYCLASE DGCP"/>
    <property type="match status" value="1"/>
</dbReference>
<dbReference type="Pfam" id="PF13185">
    <property type="entry name" value="GAF_2"/>
    <property type="match status" value="1"/>
</dbReference>
<reference evidence="5 6" key="1">
    <citation type="submission" date="2024-06" db="EMBL/GenBank/DDBJ databases">
        <authorList>
            <person name="Woo H."/>
        </authorList>
    </citation>
    <scope>NUCLEOTIDE SEQUENCE [LARGE SCALE GENOMIC DNA]</scope>
    <source>
        <strain evidence="5 6">Si-c</strain>
    </source>
</reference>
<dbReference type="Pfam" id="PF08447">
    <property type="entry name" value="PAS_3"/>
    <property type="match status" value="1"/>
</dbReference>
<dbReference type="Gene3D" id="3.30.70.270">
    <property type="match status" value="1"/>
</dbReference>
<feature type="domain" description="GGDEF" evidence="4">
    <location>
        <begin position="563"/>
        <end position="695"/>
    </location>
</feature>
<dbReference type="InterPro" id="IPR003018">
    <property type="entry name" value="GAF"/>
</dbReference>
<keyword evidence="6" id="KW-1185">Reference proteome</keyword>
<dbReference type="InterPro" id="IPR052155">
    <property type="entry name" value="Biofilm_reg_signaling"/>
</dbReference>
<dbReference type="PROSITE" id="PS50113">
    <property type="entry name" value="PAC"/>
    <property type="match status" value="1"/>
</dbReference>
<dbReference type="InterPro" id="IPR000700">
    <property type="entry name" value="PAS-assoc_C"/>
</dbReference>
<dbReference type="InterPro" id="IPR043128">
    <property type="entry name" value="Rev_trsase/Diguanyl_cyclase"/>
</dbReference>
<protein>
    <submittedName>
        <fullName evidence="5">EAL domain-containing protein</fullName>
    </submittedName>
</protein>
<dbReference type="Gene3D" id="2.10.70.100">
    <property type="match status" value="1"/>
</dbReference>
<dbReference type="InterPro" id="IPR035965">
    <property type="entry name" value="PAS-like_dom_sf"/>
</dbReference>
<dbReference type="InterPro" id="IPR035919">
    <property type="entry name" value="EAL_sf"/>
</dbReference>
<dbReference type="SUPFAM" id="SSF55785">
    <property type="entry name" value="PYP-like sensor domain (PAS domain)"/>
    <property type="match status" value="3"/>
</dbReference>
<dbReference type="InterPro" id="IPR029016">
    <property type="entry name" value="GAF-like_dom_sf"/>
</dbReference>
<dbReference type="PANTHER" id="PTHR44757:SF2">
    <property type="entry name" value="BIOFILM ARCHITECTURE MAINTENANCE PROTEIN MBAA"/>
    <property type="match status" value="1"/>
</dbReference>
<organism evidence="5 6">
    <name type="scientific">Rhodanobacter lycopersici</name>
    <dbReference type="NCBI Taxonomy" id="3162487"/>
    <lineage>
        <taxon>Bacteria</taxon>
        <taxon>Pseudomonadati</taxon>
        <taxon>Pseudomonadota</taxon>
        <taxon>Gammaproteobacteria</taxon>
        <taxon>Lysobacterales</taxon>
        <taxon>Rhodanobacteraceae</taxon>
        <taxon>Rhodanobacter</taxon>
    </lineage>
</organism>
<dbReference type="CDD" id="cd01948">
    <property type="entry name" value="EAL"/>
    <property type="match status" value="1"/>
</dbReference>
<dbReference type="InterPro" id="IPR000160">
    <property type="entry name" value="GGDEF_dom"/>
</dbReference>
<dbReference type="SMART" id="SM00091">
    <property type="entry name" value="PAS"/>
    <property type="match status" value="3"/>
</dbReference>
<dbReference type="Pfam" id="PF08448">
    <property type="entry name" value="PAS_4"/>
    <property type="match status" value="1"/>
</dbReference>
<dbReference type="InterPro" id="IPR013655">
    <property type="entry name" value="PAS_fold_3"/>
</dbReference>
<evidence type="ECO:0000259" key="4">
    <source>
        <dbReference type="PROSITE" id="PS50887"/>
    </source>
</evidence>
<accession>A0ABV3QHK7</accession>
<dbReference type="Proteomes" id="UP001556220">
    <property type="component" value="Unassembled WGS sequence"/>
</dbReference>
<evidence type="ECO:0000313" key="5">
    <source>
        <dbReference type="EMBL" id="MEW9573328.1"/>
    </source>
</evidence>
<comment type="caution">
    <text evidence="5">The sequence shown here is derived from an EMBL/GenBank/DDBJ whole genome shotgun (WGS) entry which is preliminary data.</text>
</comment>
<dbReference type="PROSITE" id="PS50887">
    <property type="entry name" value="GGDEF"/>
    <property type="match status" value="1"/>
</dbReference>
<dbReference type="PROSITE" id="PS50112">
    <property type="entry name" value="PAS"/>
    <property type="match status" value="2"/>
</dbReference>
<dbReference type="SUPFAM" id="SSF55781">
    <property type="entry name" value="GAF domain-like"/>
    <property type="match status" value="1"/>
</dbReference>
<dbReference type="Pfam" id="PF00990">
    <property type="entry name" value="GGDEF"/>
    <property type="match status" value="1"/>
</dbReference>
<dbReference type="InterPro" id="IPR029787">
    <property type="entry name" value="Nucleotide_cyclase"/>
</dbReference>
<feature type="domain" description="PAS" evidence="1">
    <location>
        <begin position="412"/>
        <end position="467"/>
    </location>
</feature>
<dbReference type="InterPro" id="IPR000014">
    <property type="entry name" value="PAS"/>
</dbReference>
<dbReference type="RefSeq" id="WP_367855391.1">
    <property type="nucleotide sequence ID" value="NZ_JBFOHK010000005.1"/>
</dbReference>
<feature type="domain" description="EAL" evidence="3">
    <location>
        <begin position="704"/>
        <end position="958"/>
    </location>
</feature>
<dbReference type="InterPro" id="IPR013656">
    <property type="entry name" value="PAS_4"/>
</dbReference>
<dbReference type="EMBL" id="JBFOHK010000005">
    <property type="protein sequence ID" value="MEW9573328.1"/>
    <property type="molecule type" value="Genomic_DNA"/>
</dbReference>
<dbReference type="InterPro" id="IPR001633">
    <property type="entry name" value="EAL_dom"/>
</dbReference>
<dbReference type="Pfam" id="PF00563">
    <property type="entry name" value="EAL"/>
    <property type="match status" value="1"/>
</dbReference>
<evidence type="ECO:0000259" key="2">
    <source>
        <dbReference type="PROSITE" id="PS50113"/>
    </source>
</evidence>
<name>A0ABV3QHK7_9GAMM</name>
<evidence type="ECO:0000259" key="1">
    <source>
        <dbReference type="PROSITE" id="PS50112"/>
    </source>
</evidence>
<dbReference type="Gene3D" id="3.30.450.40">
    <property type="match status" value="1"/>
</dbReference>
<dbReference type="Gene3D" id="3.20.20.450">
    <property type="entry name" value="EAL domain"/>
    <property type="match status" value="1"/>
</dbReference>
<feature type="domain" description="PAS" evidence="1">
    <location>
        <begin position="6"/>
        <end position="76"/>
    </location>
</feature>
<dbReference type="SMART" id="SM00267">
    <property type="entry name" value="GGDEF"/>
    <property type="match status" value="1"/>
</dbReference>
<dbReference type="CDD" id="cd00130">
    <property type="entry name" value="PAS"/>
    <property type="match status" value="2"/>
</dbReference>
<feature type="domain" description="PAC" evidence="2">
    <location>
        <begin position="197"/>
        <end position="249"/>
    </location>
</feature>
<evidence type="ECO:0000259" key="3">
    <source>
        <dbReference type="PROSITE" id="PS50883"/>
    </source>
</evidence>
<dbReference type="Gene3D" id="3.30.450.20">
    <property type="entry name" value="PAS domain"/>
    <property type="match status" value="3"/>
</dbReference>
<dbReference type="SUPFAM" id="SSF141868">
    <property type="entry name" value="EAL domain-like"/>
    <property type="match status" value="1"/>
</dbReference>